<feature type="compositionally biased region" description="Basic residues" evidence="1">
    <location>
        <begin position="1"/>
        <end position="11"/>
    </location>
</feature>
<dbReference type="Proteomes" id="UP001319827">
    <property type="component" value="Chromosome"/>
</dbReference>
<reference evidence="3 4" key="1">
    <citation type="journal article" date="2016" name="C (Basel)">
        <title>Selective Growth of and Electricity Production by Marine Exoelectrogenic Bacteria in Self-Aggregated Hydrogel of Microbially Reduced Graphene Oxide.</title>
        <authorList>
            <person name="Yoshida N."/>
            <person name="Goto Y."/>
            <person name="Miyata Y."/>
        </authorList>
    </citation>
    <scope>NUCLEOTIDE SEQUENCE [LARGE SCALE GENOMIC DNA]</scope>
    <source>
        <strain evidence="3 4">NIT-T3</strain>
    </source>
</reference>
<evidence type="ECO:0000259" key="2">
    <source>
        <dbReference type="Pfam" id="PF20232"/>
    </source>
</evidence>
<accession>A0ABN6DUZ9</accession>
<dbReference type="EMBL" id="AP024355">
    <property type="protein sequence ID" value="BCR03011.1"/>
    <property type="molecule type" value="Genomic_DNA"/>
</dbReference>
<keyword evidence="4" id="KW-1185">Reference proteome</keyword>
<dbReference type="RefSeq" id="WP_221250494.1">
    <property type="nucleotide sequence ID" value="NZ_AP024355.1"/>
</dbReference>
<feature type="region of interest" description="Disordered" evidence="1">
    <location>
        <begin position="1"/>
        <end position="29"/>
    </location>
</feature>
<gene>
    <name evidence="3" type="ORF">DESUT3_00800</name>
</gene>
<feature type="domain" description="Type VI secretion system FHA" evidence="2">
    <location>
        <begin position="101"/>
        <end position="181"/>
    </location>
</feature>
<proteinExistence type="predicted"/>
<reference evidence="3 4" key="2">
    <citation type="journal article" date="2021" name="Int. J. Syst. Evol. Microbiol.">
        <title>Isolation and Polyphasic Characterization of Desulfuromonas versatilis sp. Nov., an Electrogenic Bacteria Capable of Versatile Metabolism Isolated from a Graphene Oxide-Reducing Enrichment Culture.</title>
        <authorList>
            <person name="Xie L."/>
            <person name="Yoshida N."/>
            <person name="Ishii S."/>
            <person name="Meng L."/>
        </authorList>
    </citation>
    <scope>NUCLEOTIDE SEQUENCE [LARGE SCALE GENOMIC DNA]</scope>
    <source>
        <strain evidence="3 4">NIT-T3</strain>
    </source>
</reference>
<evidence type="ECO:0000313" key="3">
    <source>
        <dbReference type="EMBL" id="BCR03011.1"/>
    </source>
</evidence>
<dbReference type="InterPro" id="IPR046883">
    <property type="entry name" value="T6SS_FHA_C"/>
</dbReference>
<protein>
    <recommendedName>
        <fullName evidence="2">Type VI secretion system FHA domain-containing protein</fullName>
    </recommendedName>
</protein>
<sequence length="205" mass="22470">MKKPQGRASRRGAKETPEPGAVECRNGQNPPAAKVRIMSGVTAKNLVGGLARLVEGQRCFAEELGLAYGRVFGDGYESFKNRKPEEVLREWLTGAEDGAEHLQVLLEDLLQHQLALMEALEGVADEVLRQLSPERIEQASPGVLGLRPLAWRRFRRLHAEFAGNPHLRHQKLILEGFLNGYVKAREQSRAAANPATGCVQGGSSS</sequence>
<name>A0ABN6DUZ9_9BACT</name>
<evidence type="ECO:0000256" key="1">
    <source>
        <dbReference type="SAM" id="MobiDB-lite"/>
    </source>
</evidence>
<organism evidence="3 4">
    <name type="scientific">Desulfuromonas versatilis</name>
    <dbReference type="NCBI Taxonomy" id="2802975"/>
    <lineage>
        <taxon>Bacteria</taxon>
        <taxon>Pseudomonadati</taxon>
        <taxon>Thermodesulfobacteriota</taxon>
        <taxon>Desulfuromonadia</taxon>
        <taxon>Desulfuromonadales</taxon>
        <taxon>Desulfuromonadaceae</taxon>
        <taxon>Desulfuromonas</taxon>
    </lineage>
</organism>
<dbReference type="Pfam" id="PF20232">
    <property type="entry name" value="T6SS_FHA_C"/>
    <property type="match status" value="1"/>
</dbReference>
<evidence type="ECO:0000313" key="4">
    <source>
        <dbReference type="Proteomes" id="UP001319827"/>
    </source>
</evidence>